<feature type="chain" id="PRO_5036222335" evidence="2">
    <location>
        <begin position="22"/>
        <end position="192"/>
    </location>
</feature>
<accession>A0A813MH58</accession>
<evidence type="ECO:0000256" key="1">
    <source>
        <dbReference type="SAM" id="MobiDB-lite"/>
    </source>
</evidence>
<reference evidence="3" key="1">
    <citation type="submission" date="2021-02" db="EMBL/GenBank/DDBJ databases">
        <authorList>
            <person name="Nowell W R."/>
        </authorList>
    </citation>
    <scope>NUCLEOTIDE SEQUENCE</scope>
</reference>
<feature type="signal peptide" evidence="2">
    <location>
        <begin position="1"/>
        <end position="21"/>
    </location>
</feature>
<protein>
    <submittedName>
        <fullName evidence="3">Uncharacterized protein</fullName>
    </submittedName>
</protein>
<evidence type="ECO:0000313" key="5">
    <source>
        <dbReference type="Proteomes" id="UP000663854"/>
    </source>
</evidence>
<evidence type="ECO:0000313" key="6">
    <source>
        <dbReference type="Proteomes" id="UP000663870"/>
    </source>
</evidence>
<dbReference type="EMBL" id="CAJNOL010000087">
    <property type="protein sequence ID" value="CAF0832332.1"/>
    <property type="molecule type" value="Genomic_DNA"/>
</dbReference>
<evidence type="ECO:0000313" key="3">
    <source>
        <dbReference type="EMBL" id="CAF0721835.1"/>
    </source>
</evidence>
<feature type="compositionally biased region" description="Acidic residues" evidence="1">
    <location>
        <begin position="171"/>
        <end position="192"/>
    </location>
</feature>
<dbReference type="EMBL" id="CAJNOH010000001">
    <property type="protein sequence ID" value="CAF0721835.1"/>
    <property type="molecule type" value="Genomic_DNA"/>
</dbReference>
<feature type="region of interest" description="Disordered" evidence="1">
    <location>
        <begin position="129"/>
        <end position="192"/>
    </location>
</feature>
<keyword evidence="6" id="KW-1185">Reference proteome</keyword>
<dbReference type="Proteomes" id="UP000663870">
    <property type="component" value="Unassembled WGS sequence"/>
</dbReference>
<dbReference type="Proteomes" id="UP000663854">
    <property type="component" value="Unassembled WGS sequence"/>
</dbReference>
<organism evidence="3 5">
    <name type="scientific">Rotaria sordida</name>
    <dbReference type="NCBI Taxonomy" id="392033"/>
    <lineage>
        <taxon>Eukaryota</taxon>
        <taxon>Metazoa</taxon>
        <taxon>Spiralia</taxon>
        <taxon>Gnathifera</taxon>
        <taxon>Rotifera</taxon>
        <taxon>Eurotatoria</taxon>
        <taxon>Bdelloidea</taxon>
        <taxon>Philodinida</taxon>
        <taxon>Philodinidae</taxon>
        <taxon>Rotaria</taxon>
    </lineage>
</organism>
<comment type="caution">
    <text evidence="3">The sequence shown here is derived from an EMBL/GenBank/DDBJ whole genome shotgun (WGS) entry which is preliminary data.</text>
</comment>
<evidence type="ECO:0000313" key="4">
    <source>
        <dbReference type="EMBL" id="CAF0832332.1"/>
    </source>
</evidence>
<name>A0A813MH58_9BILA</name>
<gene>
    <name evidence="4" type="ORF">JXQ802_LOCUS5761</name>
    <name evidence="3" type="ORF">PYM288_LOCUS257</name>
</gene>
<keyword evidence="2" id="KW-0732">Signal</keyword>
<proteinExistence type="predicted"/>
<evidence type="ECO:0000256" key="2">
    <source>
        <dbReference type="SAM" id="SignalP"/>
    </source>
</evidence>
<dbReference type="AlphaFoldDB" id="A0A813MH58"/>
<sequence>MNAKFLIFFIVSITLWEITKAHVIKDQELVTVVDQSTPVVVDTLPSSDDTVSSVITTNEEEKLSVQLVEEEKNDTSNIQVDGDDFNRQNNEEYNLTSTVDADKVVSGPLNDNKDVDEIFSTHLNDTKDVDSVKSTMEEDEKETMLEDAQQSCNANEEETTTSTTDRPSQVEDVDEEEQDDVVTNEDDHDNVD</sequence>